<dbReference type="AlphaFoldDB" id="A0A1V2UVC2"/>
<evidence type="ECO:0000313" key="1">
    <source>
        <dbReference type="EMBL" id="ONN53918.1"/>
    </source>
</evidence>
<sequence length="60" mass="6981">MNLNTLENFDLEKAIARRDKLRGRYNRSGLSNTDYNELLQLNKAIERALKDKKEGENNGQ</sequence>
<keyword evidence="2" id="KW-1185">Reference proteome</keyword>
<name>A0A1V2UVC2_9GAMM</name>
<organism evidence="1 2">
    <name type="scientific">Acinetobacter genomosp. 33YU</name>
    <dbReference type="NCBI Taxonomy" id="1675530"/>
    <lineage>
        <taxon>Bacteria</taxon>
        <taxon>Pseudomonadati</taxon>
        <taxon>Pseudomonadota</taxon>
        <taxon>Gammaproteobacteria</taxon>
        <taxon>Moraxellales</taxon>
        <taxon>Moraxellaceae</taxon>
        <taxon>Acinetobacter</taxon>
    </lineage>
</organism>
<accession>A0A1V2UVC2</accession>
<comment type="caution">
    <text evidence="1">The sequence shown here is derived from an EMBL/GenBank/DDBJ whole genome shotgun (WGS) entry which is preliminary data.</text>
</comment>
<evidence type="ECO:0000313" key="2">
    <source>
        <dbReference type="Proteomes" id="UP000189376"/>
    </source>
</evidence>
<protein>
    <submittedName>
        <fullName evidence="1">Uncharacterized protein</fullName>
    </submittedName>
</protein>
<proteinExistence type="predicted"/>
<reference evidence="1 2" key="1">
    <citation type="submission" date="2015-07" db="EMBL/GenBank/DDBJ databases">
        <title>Acinetobacter yuneri, a novel member of Acinetobacter calcoaceticus-Acinetobacter baumannii complex isolated from clinical specimen.</title>
        <authorList>
            <person name="Yu Y."/>
        </authorList>
    </citation>
    <scope>NUCLEOTIDE SEQUENCE [LARGE SCALE GENOMIC DNA]</scope>
    <source>
        <strain evidence="1 2">A362</strain>
    </source>
</reference>
<gene>
    <name evidence="1" type="ORF">AC058_12045</name>
</gene>
<dbReference type="RefSeq" id="WP_077169670.1">
    <property type="nucleotide sequence ID" value="NZ_LFZS01000008.1"/>
</dbReference>
<dbReference type="Proteomes" id="UP000189376">
    <property type="component" value="Unassembled WGS sequence"/>
</dbReference>
<dbReference type="EMBL" id="LFZS01000008">
    <property type="protein sequence ID" value="ONN53918.1"/>
    <property type="molecule type" value="Genomic_DNA"/>
</dbReference>